<name>A0A9W4UNU6_9PLEO</name>
<dbReference type="Pfam" id="PF08240">
    <property type="entry name" value="ADH_N"/>
    <property type="match status" value="1"/>
</dbReference>
<dbReference type="GO" id="GO:0016491">
    <property type="term" value="F:oxidoreductase activity"/>
    <property type="evidence" value="ECO:0007669"/>
    <property type="project" value="InterPro"/>
</dbReference>
<dbReference type="Proteomes" id="UP001152607">
    <property type="component" value="Unassembled WGS sequence"/>
</dbReference>
<dbReference type="OrthoDB" id="3509362at2759"/>
<organism evidence="3 4">
    <name type="scientific">Periconia digitata</name>
    <dbReference type="NCBI Taxonomy" id="1303443"/>
    <lineage>
        <taxon>Eukaryota</taxon>
        <taxon>Fungi</taxon>
        <taxon>Dikarya</taxon>
        <taxon>Ascomycota</taxon>
        <taxon>Pezizomycotina</taxon>
        <taxon>Dothideomycetes</taxon>
        <taxon>Pleosporomycetidae</taxon>
        <taxon>Pleosporales</taxon>
        <taxon>Massarineae</taxon>
        <taxon>Periconiaceae</taxon>
        <taxon>Periconia</taxon>
    </lineage>
</organism>
<evidence type="ECO:0000313" key="4">
    <source>
        <dbReference type="Proteomes" id="UP001152607"/>
    </source>
</evidence>
<dbReference type="PANTHER" id="PTHR45033:SF2">
    <property type="entry name" value="ZINC-TYPE ALCOHOL DEHYDROGENASE-LIKE PROTEIN C1773.06C"/>
    <property type="match status" value="1"/>
</dbReference>
<protein>
    <recommendedName>
        <fullName evidence="2">Enoyl reductase (ER) domain-containing protein</fullName>
    </recommendedName>
</protein>
<dbReference type="InterPro" id="IPR013154">
    <property type="entry name" value="ADH-like_N"/>
</dbReference>
<feature type="domain" description="Enoyl reductase (ER)" evidence="2">
    <location>
        <begin position="18"/>
        <end position="367"/>
    </location>
</feature>
<dbReference type="PANTHER" id="PTHR45033">
    <property type="match status" value="1"/>
</dbReference>
<dbReference type="AlphaFoldDB" id="A0A9W4UNU6"/>
<dbReference type="Pfam" id="PF00107">
    <property type="entry name" value="ADH_zinc_N"/>
    <property type="match status" value="1"/>
</dbReference>
<evidence type="ECO:0000256" key="1">
    <source>
        <dbReference type="SAM" id="MobiDB-lite"/>
    </source>
</evidence>
<evidence type="ECO:0000259" key="2">
    <source>
        <dbReference type="SMART" id="SM00829"/>
    </source>
</evidence>
<dbReference type="CDD" id="cd08276">
    <property type="entry name" value="MDR7"/>
    <property type="match status" value="1"/>
</dbReference>
<sequence length="370" mass="39009">MPSPPPTQTAYTIPATATAPSSLEKSTLPTPTPGPSQVLIRVTAVSLNFRDLLIASRSPEYPGAHAANLTPCSDGAGVIYSTHPTSRWHGKEGVRVVLHSNLWLDGDVRNLDLSKVHGGFETQGTLREFMVVGDEKIVEVGDDENGISDGQWASLITAGGTAWSALREGMDGRFDGVVEGWSGGWTEKKLKGKTVLTMGTGGVSCFAIQFAVALGATVIATSSSDEKLEIARELGATHLINYSKVEDWDVEVLRLTDGKGVDQVIEVAGAKTLLKSITSTRPGGLISLIGILTGAAKLPEEVVPAVLFGGKIVKGCVAFNKVCVDEMVKFVGENGIKPLVAKTFEFDQAIDAFHMLQKGGAVGNVVIKVA</sequence>
<dbReference type="InterPro" id="IPR013149">
    <property type="entry name" value="ADH-like_C"/>
</dbReference>
<evidence type="ECO:0000313" key="3">
    <source>
        <dbReference type="EMBL" id="CAI6339385.1"/>
    </source>
</evidence>
<proteinExistence type="predicted"/>
<dbReference type="InterPro" id="IPR052711">
    <property type="entry name" value="Zinc_ADH-like"/>
</dbReference>
<dbReference type="EMBL" id="CAOQHR010000009">
    <property type="protein sequence ID" value="CAI6339385.1"/>
    <property type="molecule type" value="Genomic_DNA"/>
</dbReference>
<feature type="compositionally biased region" description="Low complexity" evidence="1">
    <location>
        <begin position="8"/>
        <end position="20"/>
    </location>
</feature>
<dbReference type="SUPFAM" id="SSF51735">
    <property type="entry name" value="NAD(P)-binding Rossmann-fold domains"/>
    <property type="match status" value="1"/>
</dbReference>
<comment type="caution">
    <text evidence="3">The sequence shown here is derived from an EMBL/GenBank/DDBJ whole genome shotgun (WGS) entry which is preliminary data.</text>
</comment>
<keyword evidence="4" id="KW-1185">Reference proteome</keyword>
<dbReference type="Gene3D" id="3.90.180.10">
    <property type="entry name" value="Medium-chain alcohol dehydrogenases, catalytic domain"/>
    <property type="match status" value="1"/>
</dbReference>
<reference evidence="3" key="1">
    <citation type="submission" date="2023-01" db="EMBL/GenBank/DDBJ databases">
        <authorList>
            <person name="Van Ghelder C."/>
            <person name="Rancurel C."/>
        </authorList>
    </citation>
    <scope>NUCLEOTIDE SEQUENCE</scope>
    <source>
        <strain evidence="3">CNCM I-4278</strain>
    </source>
</reference>
<dbReference type="InterPro" id="IPR011032">
    <property type="entry name" value="GroES-like_sf"/>
</dbReference>
<dbReference type="SMART" id="SM00829">
    <property type="entry name" value="PKS_ER"/>
    <property type="match status" value="1"/>
</dbReference>
<accession>A0A9W4UNU6</accession>
<dbReference type="Gene3D" id="3.40.50.720">
    <property type="entry name" value="NAD(P)-binding Rossmann-like Domain"/>
    <property type="match status" value="1"/>
</dbReference>
<dbReference type="InterPro" id="IPR036291">
    <property type="entry name" value="NAD(P)-bd_dom_sf"/>
</dbReference>
<dbReference type="InterPro" id="IPR020843">
    <property type="entry name" value="ER"/>
</dbReference>
<feature type="region of interest" description="Disordered" evidence="1">
    <location>
        <begin position="1"/>
        <end position="35"/>
    </location>
</feature>
<dbReference type="SUPFAM" id="SSF50129">
    <property type="entry name" value="GroES-like"/>
    <property type="match status" value="1"/>
</dbReference>
<gene>
    <name evidence="3" type="ORF">PDIGIT_LOCUS12543</name>
</gene>